<dbReference type="EMBL" id="MHKE01000004">
    <property type="protein sequence ID" value="OGY84812.1"/>
    <property type="molecule type" value="Genomic_DNA"/>
</dbReference>
<evidence type="ECO:0000313" key="6">
    <source>
        <dbReference type="Proteomes" id="UP000179164"/>
    </source>
</evidence>
<evidence type="ECO:0000256" key="2">
    <source>
        <dbReference type="ARBA" id="ARBA00022741"/>
    </source>
</evidence>
<evidence type="ECO:0000256" key="3">
    <source>
        <dbReference type="ARBA" id="ARBA00022840"/>
    </source>
</evidence>
<dbReference type="InterPro" id="IPR008279">
    <property type="entry name" value="PEP-util_enz_mobile_dom"/>
</dbReference>
<sequence length="508" mass="59456">MQKKRLNWFLINENYGANLYPFAIHFDADYHGFKKAFGRGMEYQAVGTENGFLRQAYVVEDYDRFAQFIFDRMSTDKGFTRRMLRNIYRAIEKMHELDRRILSQDLQRLNNAALGRLFLDFYKRYWTVSTWSVPFSFSEYRTLLWTTALTSYFQALKIPKQYTSLEVYQLLTSHWRKTYTAREHERALHLAAEVRGSQKLSRLFRLPVNLLKRHLKKEHKRFFEKVVRHVSQYEWINFNFEGPLLHLDYFLAAIKDAAAKNPKRELQSMQRSFRTLRSRQRSMVSALHVDAYHRWIIWIVREFGFQKAYRKDIEYYSNFAYEALLREFGRRFSITVTQGHYLLLNEVLGMLDKEKRVSEHQLNQRITFNFYVVTHGKARLLVGVAARKFAKGIKSASAPKGLKKLTGQCACRGHVRGVVKIINGKSDYASFRDGDILVSWATNPNMIPLMKRAAAIVTDEGGVTCHAAIVSRELNIPCIIGTRFATKVFKNGQRVDVDATRGIVKKLS</sequence>
<dbReference type="PANTHER" id="PTHR43030">
    <property type="entry name" value="PHOSPHOENOLPYRUVATE SYNTHASE"/>
    <property type="match status" value="1"/>
</dbReference>
<evidence type="ECO:0000313" key="5">
    <source>
        <dbReference type="EMBL" id="OGY84812.1"/>
    </source>
</evidence>
<evidence type="ECO:0000259" key="4">
    <source>
        <dbReference type="Pfam" id="PF00391"/>
    </source>
</evidence>
<dbReference type="Gene3D" id="3.50.30.10">
    <property type="entry name" value="Phosphohistidine domain"/>
    <property type="match status" value="1"/>
</dbReference>
<comment type="similarity">
    <text evidence="1">Belongs to the PEP-utilizing enzyme family.</text>
</comment>
<dbReference type="SUPFAM" id="SSF52009">
    <property type="entry name" value="Phosphohistidine domain"/>
    <property type="match status" value="1"/>
</dbReference>
<organism evidence="5 6">
    <name type="scientific">Candidatus Kerfeldbacteria bacterium RIFCSPLOWO2_01_FULL_48_11</name>
    <dbReference type="NCBI Taxonomy" id="1798543"/>
    <lineage>
        <taxon>Bacteria</taxon>
        <taxon>Candidatus Kerfeldiibacteriota</taxon>
    </lineage>
</organism>
<evidence type="ECO:0000256" key="1">
    <source>
        <dbReference type="ARBA" id="ARBA00007837"/>
    </source>
</evidence>
<dbReference type="GO" id="GO:0008986">
    <property type="term" value="F:pyruvate, water dikinase activity"/>
    <property type="evidence" value="ECO:0007669"/>
    <property type="project" value="InterPro"/>
</dbReference>
<dbReference type="Proteomes" id="UP000179164">
    <property type="component" value="Unassembled WGS sequence"/>
</dbReference>
<name>A0A1G2B6N6_9BACT</name>
<dbReference type="GO" id="GO:0005524">
    <property type="term" value="F:ATP binding"/>
    <property type="evidence" value="ECO:0007669"/>
    <property type="project" value="UniProtKB-KW"/>
</dbReference>
<dbReference type="Pfam" id="PF00391">
    <property type="entry name" value="PEP-utilizers"/>
    <property type="match status" value="1"/>
</dbReference>
<dbReference type="PROSITE" id="PS00370">
    <property type="entry name" value="PEP_ENZYMES_PHOS_SITE"/>
    <property type="match status" value="1"/>
</dbReference>
<feature type="domain" description="PEP-utilising enzyme mobile" evidence="4">
    <location>
        <begin position="432"/>
        <end position="502"/>
    </location>
</feature>
<accession>A0A1G2B6N6</accession>
<proteinExistence type="inferred from homology"/>
<reference evidence="5 6" key="1">
    <citation type="journal article" date="2016" name="Nat. Commun.">
        <title>Thousands of microbial genomes shed light on interconnected biogeochemical processes in an aquifer system.</title>
        <authorList>
            <person name="Anantharaman K."/>
            <person name="Brown C.T."/>
            <person name="Hug L.A."/>
            <person name="Sharon I."/>
            <person name="Castelle C.J."/>
            <person name="Probst A.J."/>
            <person name="Thomas B.C."/>
            <person name="Singh A."/>
            <person name="Wilkins M.J."/>
            <person name="Karaoz U."/>
            <person name="Brodie E.L."/>
            <person name="Williams K.H."/>
            <person name="Hubbard S.S."/>
            <person name="Banfield J.F."/>
        </authorList>
    </citation>
    <scope>NUCLEOTIDE SEQUENCE [LARGE SCALE GENOMIC DNA]</scope>
</reference>
<protein>
    <recommendedName>
        <fullName evidence="4">PEP-utilising enzyme mobile domain-containing protein</fullName>
    </recommendedName>
</protein>
<dbReference type="InterPro" id="IPR006319">
    <property type="entry name" value="PEP_synth"/>
</dbReference>
<dbReference type="STRING" id="1798543.A2898_03805"/>
<dbReference type="InterPro" id="IPR018274">
    <property type="entry name" value="PEP_util_AS"/>
</dbReference>
<dbReference type="PANTHER" id="PTHR43030:SF1">
    <property type="entry name" value="PHOSPHOENOLPYRUVATE SYNTHASE"/>
    <property type="match status" value="1"/>
</dbReference>
<comment type="caution">
    <text evidence="5">The sequence shown here is derived from an EMBL/GenBank/DDBJ whole genome shotgun (WGS) entry which is preliminary data.</text>
</comment>
<keyword evidence="2" id="KW-0547">Nucleotide-binding</keyword>
<keyword evidence="3" id="KW-0067">ATP-binding</keyword>
<dbReference type="AlphaFoldDB" id="A0A1G2B6N6"/>
<gene>
    <name evidence="5" type="ORF">A2898_03805</name>
</gene>
<dbReference type="InterPro" id="IPR036637">
    <property type="entry name" value="Phosphohistidine_dom_sf"/>
</dbReference>